<evidence type="ECO:0000256" key="1">
    <source>
        <dbReference type="ARBA" id="ARBA00023002"/>
    </source>
</evidence>
<evidence type="ECO:0000313" key="3">
    <source>
        <dbReference type="EMBL" id="TVV77094.1"/>
    </source>
</evidence>
<dbReference type="AlphaFoldDB" id="A0A558RCL8"/>
<organism evidence="3 4">
    <name type="scientific">Alterirhizorhabdus solaris</name>
    <dbReference type="NCBI Taxonomy" id="2529389"/>
    <lineage>
        <taxon>Bacteria</taxon>
        <taxon>Pseudomonadati</taxon>
        <taxon>Pseudomonadota</taxon>
        <taxon>Alphaproteobacteria</taxon>
        <taxon>Sphingomonadales</taxon>
        <taxon>Rhizorhabdaceae</taxon>
        <taxon>Alterirhizorhabdus</taxon>
    </lineage>
</organism>
<keyword evidence="4" id="KW-1185">Reference proteome</keyword>
<feature type="region of interest" description="Disordered" evidence="2">
    <location>
        <begin position="1"/>
        <end position="27"/>
    </location>
</feature>
<protein>
    <submittedName>
        <fullName evidence="3">SDR family NAD(P)-dependent oxidoreductase</fullName>
    </submittedName>
</protein>
<dbReference type="PANTHER" id="PTHR43899:SF4">
    <property type="entry name" value="17 BETA-HYDROXYSTEROID DEHYDROGENASE TYPE 3"/>
    <property type="match status" value="1"/>
</dbReference>
<name>A0A558RCL8_9SPHN</name>
<gene>
    <name evidence="3" type="ORF">FOY91_01840</name>
</gene>
<keyword evidence="1" id="KW-0560">Oxidoreductase</keyword>
<sequence length="308" mass="32457">MGHAPARRCGDASHLPPERGGAARVRYPARQHRRGAVATDEAGFTVRYGEWAVIAGGSDGLGAAFAERLAARGMNCLLVARRPAPLDAVAAALRRHHGVQVRTLSLDLGAADAVGQLLAATTDLDLGVVVFNAGAESTGARFLDAPFGEWRMLIDRNVGFLTEALYGFGRRMRAQARGGLIVVGSEAAFGGAARGAMYTASKGYALNLCESLWAELRPHDVDVLTLLFRIADTPTLRTVLARRGIPIEATGAVSPTILAEASVTALADGPVLNFDEEDATDPLTAAAPRRTRVEQVSVTLEGFYADVA</sequence>
<dbReference type="SUPFAM" id="SSF51735">
    <property type="entry name" value="NAD(P)-binding Rossmann-fold domains"/>
    <property type="match status" value="1"/>
</dbReference>
<proteinExistence type="predicted"/>
<dbReference type="Gene3D" id="3.40.50.720">
    <property type="entry name" value="NAD(P)-binding Rossmann-like Domain"/>
    <property type="match status" value="1"/>
</dbReference>
<dbReference type="PRINTS" id="PR00081">
    <property type="entry name" value="GDHRDH"/>
</dbReference>
<evidence type="ECO:0000313" key="4">
    <source>
        <dbReference type="Proteomes" id="UP000318681"/>
    </source>
</evidence>
<dbReference type="InterPro" id="IPR002347">
    <property type="entry name" value="SDR_fam"/>
</dbReference>
<dbReference type="Pfam" id="PF00106">
    <property type="entry name" value="adh_short"/>
    <property type="match status" value="1"/>
</dbReference>
<dbReference type="EMBL" id="VNIM01000004">
    <property type="protein sequence ID" value="TVV77094.1"/>
    <property type="molecule type" value="Genomic_DNA"/>
</dbReference>
<reference evidence="3 4" key="1">
    <citation type="submission" date="2019-07" db="EMBL/GenBank/DDBJ databases">
        <title>Sphingomonas solaris sp. nov., isolated from a solar panel from Boston, Massachusetts.</title>
        <authorList>
            <person name="Tanner K."/>
            <person name="Pascual J."/>
            <person name="Mancuso C."/>
            <person name="Pereto J."/>
            <person name="Khalil A."/>
            <person name="Vilanova C."/>
        </authorList>
    </citation>
    <scope>NUCLEOTIDE SEQUENCE [LARGE SCALE GENOMIC DNA]</scope>
    <source>
        <strain evidence="3 4">R4DWN</strain>
    </source>
</reference>
<dbReference type="PANTHER" id="PTHR43899">
    <property type="entry name" value="RH59310P"/>
    <property type="match status" value="1"/>
</dbReference>
<dbReference type="InterPro" id="IPR051019">
    <property type="entry name" value="VLCFA-Steroid_DH"/>
</dbReference>
<dbReference type="Proteomes" id="UP000318681">
    <property type="component" value="Unassembled WGS sequence"/>
</dbReference>
<dbReference type="GO" id="GO:0016491">
    <property type="term" value="F:oxidoreductase activity"/>
    <property type="evidence" value="ECO:0007669"/>
    <property type="project" value="UniProtKB-KW"/>
</dbReference>
<accession>A0A558RCL8</accession>
<dbReference type="OrthoDB" id="9808814at2"/>
<evidence type="ECO:0000256" key="2">
    <source>
        <dbReference type="SAM" id="MobiDB-lite"/>
    </source>
</evidence>
<comment type="caution">
    <text evidence="3">The sequence shown here is derived from an EMBL/GenBank/DDBJ whole genome shotgun (WGS) entry which is preliminary data.</text>
</comment>
<dbReference type="InterPro" id="IPR036291">
    <property type="entry name" value="NAD(P)-bd_dom_sf"/>
</dbReference>